<dbReference type="CDD" id="cd00761">
    <property type="entry name" value="Glyco_tranf_GTA_type"/>
    <property type="match status" value="1"/>
</dbReference>
<gene>
    <name evidence="2" type="ORF">ACFPQ3_04570</name>
</gene>
<keyword evidence="2" id="KW-0328">Glycosyltransferase</keyword>
<accession>A0ABW0UD15</accession>
<dbReference type="GO" id="GO:0016757">
    <property type="term" value="F:glycosyltransferase activity"/>
    <property type="evidence" value="ECO:0007669"/>
    <property type="project" value="UniProtKB-KW"/>
</dbReference>
<keyword evidence="3" id="KW-1185">Reference proteome</keyword>
<dbReference type="RefSeq" id="WP_198039889.1">
    <property type="nucleotide sequence ID" value="NZ_JBHSOJ010000016.1"/>
</dbReference>
<dbReference type="EC" id="2.4.-.-" evidence="2"/>
<dbReference type="Gene3D" id="3.90.550.10">
    <property type="entry name" value="Spore Coat Polysaccharide Biosynthesis Protein SpsA, Chain A"/>
    <property type="match status" value="1"/>
</dbReference>
<dbReference type="PANTHER" id="PTHR22916">
    <property type="entry name" value="GLYCOSYLTRANSFERASE"/>
    <property type="match status" value="1"/>
</dbReference>
<name>A0ABW0UD15_9STRE</name>
<evidence type="ECO:0000259" key="1">
    <source>
        <dbReference type="Pfam" id="PF00535"/>
    </source>
</evidence>
<dbReference type="InterPro" id="IPR029044">
    <property type="entry name" value="Nucleotide-diphossugar_trans"/>
</dbReference>
<reference evidence="3" key="1">
    <citation type="journal article" date="2019" name="Int. J. Syst. Evol. Microbiol.">
        <title>The Global Catalogue of Microorganisms (GCM) 10K type strain sequencing project: providing services to taxonomists for standard genome sequencing and annotation.</title>
        <authorList>
            <consortium name="The Broad Institute Genomics Platform"/>
            <consortium name="The Broad Institute Genome Sequencing Center for Infectious Disease"/>
            <person name="Wu L."/>
            <person name="Ma J."/>
        </authorList>
    </citation>
    <scope>NUCLEOTIDE SEQUENCE [LARGE SCALE GENOMIC DNA]</scope>
    <source>
        <strain evidence="3">DT43</strain>
    </source>
</reference>
<dbReference type="PANTHER" id="PTHR22916:SF3">
    <property type="entry name" value="UDP-GLCNAC:BETAGAL BETA-1,3-N-ACETYLGLUCOSAMINYLTRANSFERASE-LIKE PROTEIN 1"/>
    <property type="match status" value="1"/>
</dbReference>
<sequence length="334" mass="39801">MNLLDYKISFIVPTYNTEVELLEKCLNSIVNTNISNFEIILVDDGSTSKDLNLYLRDINKIYSKLILIRQENQGSASARNNGLDNCSGEYIFFVDADDIFDLKFLNLPNFEKNVELIIFDYKIINLNTQHFTRYVLNEHGLNINKDKSEIIKNILYAPNKFKEFSFGAIWAKCFSKKFLDANKIRFKDKLRKTQDRIFMLDVIINSSKISYFPLSSYNYSVNLSSITHKLNYKMIDYCKSIFDEVKKYDVDFNIKKYFIYNIFHEMLLLTYFHKECTIGWFTTSKEVKKLYSYFEFDRILSNISLQEIEGKNNKLKFIMYKYHLIYLLRLAYRF</sequence>
<dbReference type="SUPFAM" id="SSF53448">
    <property type="entry name" value="Nucleotide-diphospho-sugar transferases"/>
    <property type="match status" value="1"/>
</dbReference>
<feature type="domain" description="Glycosyltransferase 2-like" evidence="1">
    <location>
        <begin position="9"/>
        <end position="105"/>
    </location>
</feature>
<keyword evidence="2" id="KW-0808">Transferase</keyword>
<dbReference type="Proteomes" id="UP001596110">
    <property type="component" value="Unassembled WGS sequence"/>
</dbReference>
<protein>
    <submittedName>
        <fullName evidence="2">Glycosyltransferase family 2 protein</fullName>
        <ecNumber evidence="2">2.4.-.-</ecNumber>
    </submittedName>
</protein>
<organism evidence="2 3">
    <name type="scientific">Streptococcus caledonicus</name>
    <dbReference type="NCBI Taxonomy" id="2614158"/>
    <lineage>
        <taxon>Bacteria</taxon>
        <taxon>Bacillati</taxon>
        <taxon>Bacillota</taxon>
        <taxon>Bacilli</taxon>
        <taxon>Lactobacillales</taxon>
        <taxon>Streptococcaceae</taxon>
        <taxon>Streptococcus</taxon>
    </lineage>
</organism>
<comment type="caution">
    <text evidence="2">The sequence shown here is derived from an EMBL/GenBank/DDBJ whole genome shotgun (WGS) entry which is preliminary data.</text>
</comment>
<evidence type="ECO:0000313" key="2">
    <source>
        <dbReference type="EMBL" id="MFC5630878.1"/>
    </source>
</evidence>
<dbReference type="InterPro" id="IPR001173">
    <property type="entry name" value="Glyco_trans_2-like"/>
</dbReference>
<dbReference type="Pfam" id="PF00535">
    <property type="entry name" value="Glycos_transf_2"/>
    <property type="match status" value="1"/>
</dbReference>
<evidence type="ECO:0000313" key="3">
    <source>
        <dbReference type="Proteomes" id="UP001596110"/>
    </source>
</evidence>
<dbReference type="EMBL" id="JBHSOJ010000016">
    <property type="protein sequence ID" value="MFC5630878.1"/>
    <property type="molecule type" value="Genomic_DNA"/>
</dbReference>
<proteinExistence type="predicted"/>